<dbReference type="Proteomes" id="UP000035088">
    <property type="component" value="Unassembled WGS sequence"/>
</dbReference>
<feature type="transmembrane region" description="Helical" evidence="6">
    <location>
        <begin position="520"/>
        <end position="542"/>
    </location>
</feature>
<dbReference type="InterPro" id="IPR032694">
    <property type="entry name" value="CopC/D"/>
</dbReference>
<evidence type="ECO:0000256" key="3">
    <source>
        <dbReference type="ARBA" id="ARBA00022692"/>
    </source>
</evidence>
<dbReference type="STRING" id="1073574.GOARA_043_00640"/>
<comment type="caution">
    <text evidence="8">The sequence shown here is derived from an EMBL/GenBank/DDBJ whole genome shotgun (WGS) entry which is preliminary data.</text>
</comment>
<dbReference type="EMBL" id="BAEE01000043">
    <property type="protein sequence ID" value="GAB09589.1"/>
    <property type="molecule type" value="Genomic_DNA"/>
</dbReference>
<dbReference type="Pfam" id="PF05425">
    <property type="entry name" value="CopD"/>
    <property type="match status" value="1"/>
</dbReference>
<comment type="subcellular location">
    <subcellularLocation>
        <location evidence="1">Cell membrane</location>
        <topology evidence="1">Multi-pass membrane protein</topology>
    </subcellularLocation>
</comment>
<feature type="transmembrane region" description="Helical" evidence="6">
    <location>
        <begin position="36"/>
        <end position="58"/>
    </location>
</feature>
<evidence type="ECO:0000259" key="7">
    <source>
        <dbReference type="Pfam" id="PF05425"/>
    </source>
</evidence>
<feature type="transmembrane region" description="Helical" evidence="6">
    <location>
        <begin position="432"/>
        <end position="454"/>
    </location>
</feature>
<organism evidence="8 9">
    <name type="scientific">Gordonia araii NBRC 100433</name>
    <dbReference type="NCBI Taxonomy" id="1073574"/>
    <lineage>
        <taxon>Bacteria</taxon>
        <taxon>Bacillati</taxon>
        <taxon>Actinomycetota</taxon>
        <taxon>Actinomycetes</taxon>
        <taxon>Mycobacteriales</taxon>
        <taxon>Gordoniaceae</taxon>
        <taxon>Gordonia</taxon>
    </lineage>
</organism>
<dbReference type="InterPro" id="IPR008457">
    <property type="entry name" value="Cu-R_CopD_dom"/>
</dbReference>
<feature type="transmembrane region" description="Helical" evidence="6">
    <location>
        <begin position="264"/>
        <end position="285"/>
    </location>
</feature>
<dbReference type="InterPro" id="IPR019108">
    <property type="entry name" value="Caa3_assmbl_CtaG-rel"/>
</dbReference>
<evidence type="ECO:0000256" key="5">
    <source>
        <dbReference type="ARBA" id="ARBA00023136"/>
    </source>
</evidence>
<feature type="transmembrane region" description="Helical" evidence="6">
    <location>
        <begin position="194"/>
        <end position="217"/>
    </location>
</feature>
<accession>G7H128</accession>
<feature type="domain" description="Copper resistance protein D" evidence="7">
    <location>
        <begin position="260"/>
        <end position="358"/>
    </location>
</feature>
<dbReference type="AlphaFoldDB" id="G7H128"/>
<evidence type="ECO:0000256" key="2">
    <source>
        <dbReference type="ARBA" id="ARBA00022475"/>
    </source>
</evidence>
<sequence>MAEGRLRVYPAAGAVGRLTRLLGMTSHDEMDDRSPVVRALSAVLAAVAGIVAVVAFLPSAPTARALLGLRDPGDVTTFGVPAITAIGYVAVALAVGSAMFAAFFVPPQKDRVLDIGGYRALRWAGKLFGVWVVCSIAMIALSVSNLVGKSVWELVSSGDFFTAYSTVADARTWTVTAAFALIAMGFAKFGMHWGYVFGALGFGVLSLMPLALTGHSAAGGNHDVAANSLILHIVAAVAWLGGLFAVVTYALAGGRWRELAVRRFSRTAFWLILVVGVSGVINAAVRVGLADLFTSTYGLIVVAKVVALVVLGGLGALHRRRTIASLDDESDPPRSLFVRFGLVELLVFAITYGIAVALSQTPPPEGSVRPDITPMEETLGYRLDGPPTLARMMFDWRFDLIFGTAAIVLCVVYLRGVWRLRRRGDEWPVGRTVAWVLGCVALLIATSSGLGRYAPAMFSIHMINHMMLSMLVPVLLVLGGPITLALRALPVAGRGNPPGPREWVQYAVNSPVAKVLGHPAVAIVMFVGSFYVLYLGGLFSVVARYHAAHLLMNFHFLLAGYLFYWTVIGIDHAPYRLTPLGKLGVVWGTLPLHAFFGVALMMTSAVIAEQYYRGLLLPWNADLESDQRVGGGIAWAAGEIPLVLVMLALLFQWRREDAKEARRYDRNAERDDDAELREYNEMLATLHRDR</sequence>
<feature type="transmembrane region" description="Helical" evidence="6">
    <location>
        <begin position="585"/>
        <end position="612"/>
    </location>
</feature>
<feature type="transmembrane region" description="Helical" evidence="6">
    <location>
        <begin position="632"/>
        <end position="653"/>
    </location>
</feature>
<dbReference type="GO" id="GO:0005886">
    <property type="term" value="C:plasma membrane"/>
    <property type="evidence" value="ECO:0007669"/>
    <property type="project" value="UniProtKB-SubCell"/>
</dbReference>
<proteinExistence type="predicted"/>
<feature type="transmembrane region" description="Helical" evidence="6">
    <location>
        <begin position="466"/>
        <end position="486"/>
    </location>
</feature>
<dbReference type="Pfam" id="PF09678">
    <property type="entry name" value="Caa3_CtaG"/>
    <property type="match status" value="1"/>
</dbReference>
<feature type="transmembrane region" description="Helical" evidence="6">
    <location>
        <begin position="337"/>
        <end position="358"/>
    </location>
</feature>
<keyword evidence="9" id="KW-1185">Reference proteome</keyword>
<dbReference type="PANTHER" id="PTHR34820:SF4">
    <property type="entry name" value="INNER MEMBRANE PROTEIN YEBZ"/>
    <property type="match status" value="1"/>
</dbReference>
<feature type="transmembrane region" description="Helical" evidence="6">
    <location>
        <begin position="78"/>
        <end position="106"/>
    </location>
</feature>
<feature type="transmembrane region" description="Helical" evidence="6">
    <location>
        <begin position="127"/>
        <end position="148"/>
    </location>
</feature>
<name>G7H128_9ACTN</name>
<evidence type="ECO:0000313" key="8">
    <source>
        <dbReference type="EMBL" id="GAB09589.1"/>
    </source>
</evidence>
<keyword evidence="2" id="KW-1003">Cell membrane</keyword>
<feature type="transmembrane region" description="Helical" evidence="6">
    <location>
        <begin position="229"/>
        <end position="252"/>
    </location>
</feature>
<keyword evidence="4 6" id="KW-1133">Transmembrane helix</keyword>
<dbReference type="PANTHER" id="PTHR34820">
    <property type="entry name" value="INNER MEMBRANE PROTEIN YEBZ"/>
    <property type="match status" value="1"/>
</dbReference>
<feature type="transmembrane region" description="Helical" evidence="6">
    <location>
        <begin position="297"/>
        <end position="317"/>
    </location>
</feature>
<protein>
    <recommendedName>
        <fullName evidence="7">Copper resistance protein D domain-containing protein</fullName>
    </recommendedName>
</protein>
<gene>
    <name evidence="8" type="ORF">GOARA_043_00640</name>
</gene>
<feature type="transmembrane region" description="Helical" evidence="6">
    <location>
        <begin position="400"/>
        <end position="420"/>
    </location>
</feature>
<feature type="transmembrane region" description="Helical" evidence="6">
    <location>
        <begin position="168"/>
        <end position="187"/>
    </location>
</feature>
<evidence type="ECO:0000256" key="1">
    <source>
        <dbReference type="ARBA" id="ARBA00004651"/>
    </source>
</evidence>
<evidence type="ECO:0000256" key="4">
    <source>
        <dbReference type="ARBA" id="ARBA00022989"/>
    </source>
</evidence>
<keyword evidence="5 6" id="KW-0472">Membrane</keyword>
<dbReference type="GO" id="GO:0006825">
    <property type="term" value="P:copper ion transport"/>
    <property type="evidence" value="ECO:0007669"/>
    <property type="project" value="InterPro"/>
</dbReference>
<reference evidence="8 9" key="1">
    <citation type="submission" date="2011-11" db="EMBL/GenBank/DDBJ databases">
        <title>Whole genome shotgun sequence of Gordonia araii NBRC 100433.</title>
        <authorList>
            <person name="Yoshida Y."/>
            <person name="Hosoyama A."/>
            <person name="Tsuchikane K."/>
            <person name="Katsumata H."/>
            <person name="Yamazaki S."/>
            <person name="Fujita N."/>
        </authorList>
    </citation>
    <scope>NUCLEOTIDE SEQUENCE [LARGE SCALE GENOMIC DNA]</scope>
    <source>
        <strain evidence="8 9">NBRC 100433</strain>
    </source>
</reference>
<evidence type="ECO:0000313" key="9">
    <source>
        <dbReference type="Proteomes" id="UP000035088"/>
    </source>
</evidence>
<feature type="transmembrane region" description="Helical" evidence="6">
    <location>
        <begin position="554"/>
        <end position="573"/>
    </location>
</feature>
<keyword evidence="3 6" id="KW-0812">Transmembrane</keyword>
<evidence type="ECO:0000256" key="6">
    <source>
        <dbReference type="SAM" id="Phobius"/>
    </source>
</evidence>